<dbReference type="PROSITE" id="PS00374">
    <property type="entry name" value="MGMT"/>
    <property type="match status" value="1"/>
</dbReference>
<evidence type="ECO:0000256" key="3">
    <source>
        <dbReference type="ARBA" id="ARBA00022679"/>
    </source>
</evidence>
<dbReference type="InterPro" id="IPR004026">
    <property type="entry name" value="Ada_DNA_repair_Zn-bd"/>
</dbReference>
<evidence type="ECO:0000256" key="2">
    <source>
        <dbReference type="ARBA" id="ARBA00022603"/>
    </source>
</evidence>
<dbReference type="GO" id="GO:0006281">
    <property type="term" value="P:DNA repair"/>
    <property type="evidence" value="ECO:0007669"/>
    <property type="project" value="UniProtKB-KW"/>
</dbReference>
<dbReference type="Gene3D" id="1.10.10.10">
    <property type="entry name" value="Winged helix-like DNA-binding domain superfamily/Winged helix DNA-binding domain"/>
    <property type="match status" value="1"/>
</dbReference>
<dbReference type="OrthoDB" id="9802228at2"/>
<dbReference type="EMBL" id="MIGB01000011">
    <property type="protein sequence ID" value="OSY40775.1"/>
    <property type="molecule type" value="Genomic_DNA"/>
</dbReference>
<keyword evidence="2 11" id="KW-0489">Methyltransferase</keyword>
<dbReference type="EC" id="2.1.1.63" evidence="11"/>
<dbReference type="GO" id="GO:0006355">
    <property type="term" value="P:regulation of DNA-templated transcription"/>
    <property type="evidence" value="ECO:0007669"/>
    <property type="project" value="InterPro"/>
</dbReference>
<feature type="region of interest" description="Disordered" evidence="8">
    <location>
        <begin position="1"/>
        <end position="20"/>
    </location>
</feature>
<dbReference type="SUPFAM" id="SSF46767">
    <property type="entry name" value="Methylated DNA-protein cysteine methyltransferase, C-terminal domain"/>
    <property type="match status" value="1"/>
</dbReference>
<keyword evidence="4" id="KW-0227">DNA damage</keyword>
<name>A0A1Y2N009_PSEAH</name>
<comment type="caution">
    <text evidence="11">The sequence shown here is derived from an EMBL/GenBank/DDBJ whole genome shotgun (WGS) entry which is preliminary data.</text>
</comment>
<dbReference type="InterPro" id="IPR035451">
    <property type="entry name" value="Ada-like_dom_sf"/>
</dbReference>
<dbReference type="GO" id="GO:0003908">
    <property type="term" value="F:methylated-DNA-[protein]-cysteine S-methyltransferase activity"/>
    <property type="evidence" value="ECO:0007669"/>
    <property type="project" value="UniProtKB-EC"/>
</dbReference>
<evidence type="ECO:0000256" key="4">
    <source>
        <dbReference type="ARBA" id="ARBA00022763"/>
    </source>
</evidence>
<dbReference type="GO" id="GO:0032259">
    <property type="term" value="P:methylation"/>
    <property type="evidence" value="ECO:0007669"/>
    <property type="project" value="UniProtKB-KW"/>
</dbReference>
<proteinExistence type="predicted"/>
<dbReference type="GO" id="GO:0008270">
    <property type="term" value="F:zinc ion binding"/>
    <property type="evidence" value="ECO:0007669"/>
    <property type="project" value="InterPro"/>
</dbReference>
<dbReference type="CDD" id="cd06445">
    <property type="entry name" value="ATase"/>
    <property type="match status" value="1"/>
</dbReference>
<dbReference type="PANTHER" id="PTHR10815:SF13">
    <property type="entry name" value="METHYLATED-DNA--PROTEIN-CYSTEINE METHYLTRANSFERASE"/>
    <property type="match status" value="1"/>
</dbReference>
<dbReference type="STRING" id="2074.BG845_02533"/>
<dbReference type="AlphaFoldDB" id="A0A1Y2N009"/>
<keyword evidence="12" id="KW-1185">Reference proteome</keyword>
<evidence type="ECO:0000313" key="11">
    <source>
        <dbReference type="EMBL" id="OSY40775.1"/>
    </source>
</evidence>
<comment type="catalytic activity">
    <reaction evidence="1">
        <text>a 4-O-methyl-thymidine in DNA + L-cysteinyl-[protein] = a thymidine in DNA + S-methyl-L-cysteinyl-[protein]</text>
        <dbReference type="Rhea" id="RHEA:53428"/>
        <dbReference type="Rhea" id="RHEA-COMP:10131"/>
        <dbReference type="Rhea" id="RHEA-COMP:10132"/>
        <dbReference type="Rhea" id="RHEA-COMP:13555"/>
        <dbReference type="Rhea" id="RHEA-COMP:13556"/>
        <dbReference type="ChEBI" id="CHEBI:29950"/>
        <dbReference type="ChEBI" id="CHEBI:82612"/>
        <dbReference type="ChEBI" id="CHEBI:137386"/>
        <dbReference type="ChEBI" id="CHEBI:137387"/>
        <dbReference type="EC" id="2.1.1.63"/>
    </reaction>
</comment>
<evidence type="ECO:0000259" key="9">
    <source>
        <dbReference type="Pfam" id="PF01035"/>
    </source>
</evidence>
<gene>
    <name evidence="11" type="primary">ogt_4</name>
    <name evidence="11" type="ORF">BG845_02533</name>
</gene>
<keyword evidence="6" id="KW-0234">DNA repair</keyword>
<dbReference type="InterPro" id="IPR036388">
    <property type="entry name" value="WH-like_DNA-bd_sf"/>
</dbReference>
<dbReference type="Proteomes" id="UP000194360">
    <property type="component" value="Unassembled WGS sequence"/>
</dbReference>
<dbReference type="NCBIfam" id="TIGR00589">
    <property type="entry name" value="ogt"/>
    <property type="match status" value="1"/>
</dbReference>
<evidence type="ECO:0000256" key="5">
    <source>
        <dbReference type="ARBA" id="ARBA00023159"/>
    </source>
</evidence>
<dbReference type="GO" id="GO:0003677">
    <property type="term" value="F:DNA binding"/>
    <property type="evidence" value="ECO:0007669"/>
    <property type="project" value="InterPro"/>
</dbReference>
<dbReference type="PANTHER" id="PTHR10815">
    <property type="entry name" value="METHYLATED-DNA--PROTEIN-CYSTEINE METHYLTRANSFERASE"/>
    <property type="match status" value="1"/>
</dbReference>
<protein>
    <submittedName>
        <fullName evidence="11">Methylated-DNA--protein-cysteine methyltransferase</fullName>
        <ecNumber evidence="11">2.1.1.63</ecNumber>
    </submittedName>
</protein>
<evidence type="ECO:0000256" key="7">
    <source>
        <dbReference type="ARBA" id="ARBA00049348"/>
    </source>
</evidence>
<organism evidence="11 12">
    <name type="scientific">Pseudonocardia autotrophica</name>
    <name type="common">Amycolata autotrophica</name>
    <name type="synonym">Nocardia autotrophica</name>
    <dbReference type="NCBI Taxonomy" id="2074"/>
    <lineage>
        <taxon>Bacteria</taxon>
        <taxon>Bacillati</taxon>
        <taxon>Actinomycetota</taxon>
        <taxon>Actinomycetes</taxon>
        <taxon>Pseudonocardiales</taxon>
        <taxon>Pseudonocardiaceae</taxon>
        <taxon>Pseudonocardia</taxon>
    </lineage>
</organism>
<dbReference type="RefSeq" id="WP_085912788.1">
    <property type="nucleotide sequence ID" value="NZ_AP018920.1"/>
</dbReference>
<evidence type="ECO:0000313" key="12">
    <source>
        <dbReference type="Proteomes" id="UP000194360"/>
    </source>
</evidence>
<reference evidence="11 12" key="1">
    <citation type="submission" date="2016-09" db="EMBL/GenBank/DDBJ databases">
        <title>Pseudonocardia autotrophica DSM535, a candidate organism with high potential of specific P450 cytochromes.</title>
        <authorList>
            <person name="Grumaz C."/>
            <person name="Vainshtein Y."/>
            <person name="Kirstahler P."/>
            <person name="Sohn K."/>
        </authorList>
    </citation>
    <scope>NUCLEOTIDE SEQUENCE [LARGE SCALE GENOMIC DNA]</scope>
    <source>
        <strain evidence="11 12">DSM 535</strain>
    </source>
</reference>
<comment type="catalytic activity">
    <reaction evidence="7">
        <text>a 6-O-methyl-2'-deoxyguanosine in DNA + L-cysteinyl-[protein] = S-methyl-L-cysteinyl-[protein] + a 2'-deoxyguanosine in DNA</text>
        <dbReference type="Rhea" id="RHEA:24000"/>
        <dbReference type="Rhea" id="RHEA-COMP:10131"/>
        <dbReference type="Rhea" id="RHEA-COMP:10132"/>
        <dbReference type="Rhea" id="RHEA-COMP:11367"/>
        <dbReference type="Rhea" id="RHEA-COMP:11368"/>
        <dbReference type="ChEBI" id="CHEBI:29950"/>
        <dbReference type="ChEBI" id="CHEBI:82612"/>
        <dbReference type="ChEBI" id="CHEBI:85445"/>
        <dbReference type="ChEBI" id="CHEBI:85448"/>
        <dbReference type="EC" id="2.1.1.63"/>
    </reaction>
</comment>
<dbReference type="Gene3D" id="3.40.10.10">
    <property type="entry name" value="DNA Methylphosphotriester Repair Domain"/>
    <property type="match status" value="1"/>
</dbReference>
<dbReference type="Pfam" id="PF01035">
    <property type="entry name" value="DNA_binding_1"/>
    <property type="match status" value="1"/>
</dbReference>
<dbReference type="Pfam" id="PF02805">
    <property type="entry name" value="Ada_Zn_binding"/>
    <property type="match status" value="1"/>
</dbReference>
<keyword evidence="5" id="KW-0010">Activator</keyword>
<sequence length="293" mass="30680">MTTISFPARRNGRPVHDGGQSAVVVARSAGPGDTADPGAERAATEPDPLLAALSGLGTIAPAELDDRVFARWLSAPSRLGDVRVAFTGDGAQFLRPAAGTDDGAFAAEYRSRFARPLRPARRLPAGVGPSLRGTAAARPELDLAAGSPFERAVLAATRRIPAGQVRPYAWVAREAGHPTAVRAVGTVLACNPLPLLVPCHRVVRSDGALGGYMFGPDRKSELLAAEGADLAELAALARAGVHFLASDTTGIVCFPTCRDARRITRAHRHGFGTLDDARRAGYRPCRTCRPAAA</sequence>
<evidence type="ECO:0000256" key="8">
    <source>
        <dbReference type="SAM" id="MobiDB-lite"/>
    </source>
</evidence>
<dbReference type="SUPFAM" id="SSF57884">
    <property type="entry name" value="Ada DNA repair protein, N-terminal domain (N-Ada 10)"/>
    <property type="match status" value="1"/>
</dbReference>
<keyword evidence="3 11" id="KW-0808">Transferase</keyword>
<evidence type="ECO:0000256" key="1">
    <source>
        <dbReference type="ARBA" id="ARBA00001286"/>
    </source>
</evidence>
<dbReference type="InterPro" id="IPR036217">
    <property type="entry name" value="MethylDNA_cys_MeTrfase_DNAb"/>
</dbReference>
<accession>A0A1Y2N009</accession>
<dbReference type="InterPro" id="IPR014048">
    <property type="entry name" value="MethylDNA_cys_MeTrfase_DNA-bd"/>
</dbReference>
<dbReference type="InterPro" id="IPR001497">
    <property type="entry name" value="MethylDNA_cys_MeTrfase_AS"/>
</dbReference>
<evidence type="ECO:0000259" key="10">
    <source>
        <dbReference type="Pfam" id="PF02805"/>
    </source>
</evidence>
<feature type="domain" description="Methylated-DNA-[protein]-cysteine S-methyltransferase DNA binding" evidence="9">
    <location>
        <begin position="148"/>
        <end position="228"/>
    </location>
</feature>
<feature type="domain" description="Ada DNA repair metal-binding" evidence="10">
    <location>
        <begin position="240"/>
        <end position="290"/>
    </location>
</feature>
<evidence type="ECO:0000256" key="6">
    <source>
        <dbReference type="ARBA" id="ARBA00023204"/>
    </source>
</evidence>